<keyword evidence="2 7" id="KW-0813">Transport</keyword>
<evidence type="ECO:0000259" key="9">
    <source>
        <dbReference type="Pfam" id="PF00361"/>
    </source>
</evidence>
<organism evidence="11 12">
    <name type="scientific">Flavobacterium xylosi</name>
    <dbReference type="NCBI Taxonomy" id="3230415"/>
    <lineage>
        <taxon>Bacteria</taxon>
        <taxon>Pseudomonadati</taxon>
        <taxon>Bacteroidota</taxon>
        <taxon>Flavobacteriia</taxon>
        <taxon>Flavobacteriales</taxon>
        <taxon>Flavobacteriaceae</taxon>
        <taxon>Flavobacterium</taxon>
    </lineage>
</organism>
<evidence type="ECO:0000313" key="12">
    <source>
        <dbReference type="Proteomes" id="UP001600109"/>
    </source>
</evidence>
<dbReference type="PANTHER" id="PTHR42829:SF1">
    <property type="entry name" value="INORGANIC CARBON TRANSPORTER SUBUNIT DABB-RELATED"/>
    <property type="match status" value="1"/>
</dbReference>
<dbReference type="HAMAP" id="MF_00862">
    <property type="entry name" value="DabB"/>
    <property type="match status" value="1"/>
</dbReference>
<feature type="domain" description="NADH-Ubiquinone oxidoreductase (complex I) chain 5 N-terminal" evidence="10">
    <location>
        <begin position="69"/>
        <end position="112"/>
    </location>
</feature>
<keyword evidence="4 7" id="KW-0812">Transmembrane</keyword>
<feature type="domain" description="NADH:quinone oxidoreductase/Mrp antiporter transmembrane" evidence="9">
    <location>
        <begin position="129"/>
        <end position="352"/>
    </location>
</feature>
<dbReference type="Pfam" id="PF00361">
    <property type="entry name" value="Proton_antipo_M"/>
    <property type="match status" value="1"/>
</dbReference>
<evidence type="ECO:0000256" key="3">
    <source>
        <dbReference type="ARBA" id="ARBA00022475"/>
    </source>
</evidence>
<dbReference type="InterPro" id="IPR046396">
    <property type="entry name" value="Transporter_DabB"/>
</dbReference>
<feature type="transmembrane region" description="Helical" evidence="7">
    <location>
        <begin position="80"/>
        <end position="100"/>
    </location>
</feature>
<dbReference type="Pfam" id="PF00662">
    <property type="entry name" value="Proton_antipo_N"/>
    <property type="match status" value="1"/>
</dbReference>
<evidence type="ECO:0000256" key="4">
    <source>
        <dbReference type="ARBA" id="ARBA00022692"/>
    </source>
</evidence>
<feature type="transmembrane region" description="Helical" evidence="7">
    <location>
        <begin position="273"/>
        <end position="292"/>
    </location>
</feature>
<evidence type="ECO:0000256" key="5">
    <source>
        <dbReference type="ARBA" id="ARBA00022989"/>
    </source>
</evidence>
<protein>
    <recommendedName>
        <fullName evidence="7">Probable inorganic carbon transporter subunit DabB</fullName>
    </recommendedName>
</protein>
<dbReference type="EMBL" id="JBHZPZ010000013">
    <property type="protein sequence ID" value="MFE3868748.1"/>
    <property type="molecule type" value="Genomic_DNA"/>
</dbReference>
<proteinExistence type="inferred from homology"/>
<feature type="transmembrane region" description="Helical" evidence="7">
    <location>
        <begin position="304"/>
        <end position="325"/>
    </location>
</feature>
<feature type="transmembrane region" description="Helical" evidence="7">
    <location>
        <begin position="395"/>
        <end position="413"/>
    </location>
</feature>
<feature type="transmembrane region" description="Helical" evidence="7">
    <location>
        <begin position="370"/>
        <end position="389"/>
    </location>
</feature>
<feature type="transmembrane region" description="Helical" evidence="7">
    <location>
        <begin position="463"/>
        <end position="485"/>
    </location>
</feature>
<accession>A0ABW6HXJ8</accession>
<evidence type="ECO:0000256" key="6">
    <source>
        <dbReference type="ARBA" id="ARBA00023136"/>
    </source>
</evidence>
<dbReference type="RefSeq" id="WP_379855358.1">
    <property type="nucleotide sequence ID" value="NZ_JBHZPZ010000013.1"/>
</dbReference>
<evidence type="ECO:0000256" key="7">
    <source>
        <dbReference type="HAMAP-Rule" id="MF_00862"/>
    </source>
</evidence>
<comment type="subunit">
    <text evidence="7">Forms a complex with DabA.</text>
</comment>
<keyword evidence="5 7" id="KW-1133">Transmembrane helix</keyword>
<dbReference type="PRINTS" id="PR01434">
    <property type="entry name" value="NADHDHGNASE5"/>
</dbReference>
<dbReference type="InterPro" id="IPR001750">
    <property type="entry name" value="ND/Mrp_TM"/>
</dbReference>
<gene>
    <name evidence="7" type="primary">dabB</name>
    <name evidence="11" type="ORF">ACFX5E_11770</name>
</gene>
<feature type="transmembrane region" description="Helical" evidence="7">
    <location>
        <begin position="425"/>
        <end position="443"/>
    </location>
</feature>
<comment type="function">
    <text evidence="7">Part of an energy-coupled inorganic carbon pump.</text>
</comment>
<comment type="similarity">
    <text evidence="7">Belongs to the inorganic carbon transporter (TC 9.A.2) DabB family.</text>
</comment>
<comment type="subcellular location">
    <subcellularLocation>
        <location evidence="7">Cell membrane</location>
        <topology evidence="7">Multi-pass membrane protein</topology>
    </subcellularLocation>
    <subcellularLocation>
        <location evidence="1">Endomembrane system</location>
        <topology evidence="1">Multi-pass membrane protein</topology>
    </subcellularLocation>
    <subcellularLocation>
        <location evidence="8">Membrane</location>
        <topology evidence="8">Multi-pass membrane protein</topology>
    </subcellularLocation>
</comment>
<dbReference type="PANTHER" id="PTHR42829">
    <property type="entry name" value="NADH-UBIQUINONE OXIDOREDUCTASE CHAIN 5"/>
    <property type="match status" value="1"/>
</dbReference>
<keyword evidence="3 7" id="KW-1003">Cell membrane</keyword>
<keyword evidence="12" id="KW-1185">Reference proteome</keyword>
<reference evidence="11 12" key="1">
    <citation type="submission" date="2024-06" db="EMBL/GenBank/DDBJ databases">
        <title>Flavobacterium spp. isolated from glacier.</title>
        <authorList>
            <person name="Han D."/>
        </authorList>
    </citation>
    <scope>NUCLEOTIDE SEQUENCE [LARGE SCALE GENOMIC DNA]</scope>
    <source>
        <strain evidence="11 12">LS2P90</strain>
    </source>
</reference>
<feature type="transmembrane region" description="Helical" evidence="7">
    <location>
        <begin position="120"/>
        <end position="146"/>
    </location>
</feature>
<evidence type="ECO:0000256" key="8">
    <source>
        <dbReference type="RuleBase" id="RU000320"/>
    </source>
</evidence>
<keyword evidence="6 7" id="KW-0472">Membrane</keyword>
<evidence type="ECO:0000256" key="2">
    <source>
        <dbReference type="ARBA" id="ARBA00022448"/>
    </source>
</evidence>
<feature type="transmembrane region" description="Helical" evidence="7">
    <location>
        <begin position="36"/>
        <end position="59"/>
    </location>
</feature>
<name>A0ABW6HXJ8_9FLAO</name>
<evidence type="ECO:0000259" key="10">
    <source>
        <dbReference type="Pfam" id="PF00662"/>
    </source>
</evidence>
<evidence type="ECO:0000313" key="11">
    <source>
        <dbReference type="EMBL" id="MFE3868748.1"/>
    </source>
</evidence>
<dbReference type="InterPro" id="IPR003945">
    <property type="entry name" value="NU5C-like"/>
</dbReference>
<dbReference type="Proteomes" id="UP001600109">
    <property type="component" value="Unassembled WGS sequence"/>
</dbReference>
<sequence length="522" mass="57098">MIEVALCILFIIPMAMFLVAGIVPNKASNLILLTNLTRIASLLATIISLVGAVWLFNFGMIESGLFGIYDLGFLIRIDPLSLIMFSMISIIAIVVLRFSYNYLDGDSNQAKFISELALTIGLVQLLVLSGNIFGLFIAWVFTSLALNKLIVFYPNRKKARIAARKKFIVARLGDIFLLIALSLIYIEFGSGNLSVIFEELKQTQLHAVSLSLEVAAVLLVLTAALKSAQIPFHGWLIEVMEAPTPVSALLHAGLLNAGPFLMIRFAYLLDVVSIAPVFLFVLGAITALYGALVFTTQPNIKTSLAYSSVAHMGFSMMTCGLGLYAASLLHLVAHSFFKAHSFLSSGSMVEKVITKEASTYSRKGSVGRMIIGLAISIALFLLISSFWGVTTSSEYQLLIIGGVIFTGVMNLVVNAVDSGNYFRSILKIMGATVLVLMSFYGLEELTRLTLGAQIPPIAKPGKLMMFLSATMLMVFFTTVLIHLLSPILKKGTMYKNFGVHVRNGFYLNLLVDRITISNYKRF</sequence>
<feature type="transmembrane region" description="Helical" evidence="7">
    <location>
        <begin position="206"/>
        <end position="225"/>
    </location>
</feature>
<feature type="transmembrane region" description="Helical" evidence="7">
    <location>
        <begin position="167"/>
        <end position="186"/>
    </location>
</feature>
<evidence type="ECO:0000256" key="1">
    <source>
        <dbReference type="ARBA" id="ARBA00004127"/>
    </source>
</evidence>
<dbReference type="InterPro" id="IPR001516">
    <property type="entry name" value="Proton_antipo_N"/>
</dbReference>
<comment type="caution">
    <text evidence="11">The sequence shown here is derived from an EMBL/GenBank/DDBJ whole genome shotgun (WGS) entry which is preliminary data.</text>
</comment>